<dbReference type="RefSeq" id="WP_201883392.1">
    <property type="nucleotide sequence ID" value="NZ_JAERRF010000080.1"/>
</dbReference>
<accession>A0ABS1NST0</accession>
<sequence>MLAPRGSGQQASIGAWLEHIAVPSEVVQDHFKTVRAGEDAAMTFSWKIPPWKRHEDCTYLAVTLIDQGGGHSGSITEGVRGDDAIEALADLLMTPGSPLGPGPTHPALIGVVVRRGIDTTWLAQPPIQVARDERGRWQVAVGNATDEDVTVFSPTEISGLVSRLRSQYGRTG</sequence>
<dbReference type="Proteomes" id="UP000634229">
    <property type="component" value="Unassembled WGS sequence"/>
</dbReference>
<organism evidence="1 2">
    <name type="scientific">Streptomyces coffeae</name>
    <dbReference type="NCBI Taxonomy" id="621382"/>
    <lineage>
        <taxon>Bacteria</taxon>
        <taxon>Bacillati</taxon>
        <taxon>Actinomycetota</taxon>
        <taxon>Actinomycetes</taxon>
        <taxon>Kitasatosporales</taxon>
        <taxon>Streptomycetaceae</taxon>
        <taxon>Streptomyces</taxon>
    </lineage>
</organism>
<evidence type="ECO:0000313" key="2">
    <source>
        <dbReference type="Proteomes" id="UP000634229"/>
    </source>
</evidence>
<keyword evidence="2" id="KW-1185">Reference proteome</keyword>
<comment type="caution">
    <text evidence="1">The sequence shown here is derived from an EMBL/GenBank/DDBJ whole genome shotgun (WGS) entry which is preliminary data.</text>
</comment>
<reference evidence="1 2" key="1">
    <citation type="submission" date="2021-01" db="EMBL/GenBank/DDBJ databases">
        <title>WGS of actinomycetes isolated from Thailand.</title>
        <authorList>
            <person name="Thawai C."/>
        </authorList>
    </citation>
    <scope>NUCLEOTIDE SEQUENCE [LARGE SCALE GENOMIC DNA]</scope>
    <source>
        <strain evidence="1 2">CA1R205</strain>
    </source>
</reference>
<dbReference type="EMBL" id="JAERRF010000080">
    <property type="protein sequence ID" value="MBL1102806.1"/>
    <property type="molecule type" value="Genomic_DNA"/>
</dbReference>
<evidence type="ECO:0000313" key="1">
    <source>
        <dbReference type="EMBL" id="MBL1102806.1"/>
    </source>
</evidence>
<gene>
    <name evidence="1" type="ORF">JK363_40830</name>
</gene>
<proteinExistence type="predicted"/>
<name>A0ABS1NST0_9ACTN</name>
<protein>
    <submittedName>
        <fullName evidence="1">Uncharacterized protein</fullName>
    </submittedName>
</protein>